<protein>
    <submittedName>
        <fullName evidence="1">Type II site-specific deoxyribonuclease</fullName>
    </submittedName>
</protein>
<gene>
    <name evidence="1" type="ORF">H3146_00850</name>
</gene>
<evidence type="ECO:0000313" key="1">
    <source>
        <dbReference type="EMBL" id="MBB1251917.1"/>
    </source>
</evidence>
<name>A0A7W3WGJ2_9ACTN</name>
<dbReference type="GO" id="GO:0009036">
    <property type="term" value="F:type II site-specific deoxyribonuclease activity"/>
    <property type="evidence" value="ECO:0007669"/>
    <property type="project" value="InterPro"/>
</dbReference>
<dbReference type="EMBL" id="JABJWZ010000003">
    <property type="protein sequence ID" value="MBB1251917.1"/>
    <property type="molecule type" value="Genomic_DNA"/>
</dbReference>
<evidence type="ECO:0000313" key="2">
    <source>
        <dbReference type="Proteomes" id="UP000525686"/>
    </source>
</evidence>
<accession>A0A7W3WGJ2</accession>
<dbReference type="Pfam" id="PF09015">
    <property type="entry name" value="NgoMIV_restric"/>
    <property type="match status" value="1"/>
</dbReference>
<comment type="caution">
    <text evidence="1">The sequence shown here is derived from an EMBL/GenBank/DDBJ whole genome shotgun (WGS) entry which is preliminary data.</text>
</comment>
<proteinExistence type="predicted"/>
<reference evidence="2" key="1">
    <citation type="submission" date="2020-05" db="EMBL/GenBank/DDBJ databases">
        <title>Classification of alakaliphilic streptomycetes isolated from an alkaline soil next to Lonar Crater, India and a proposal for the recognition of Streptomyces alkaliterrae sp. nov.</title>
        <authorList>
            <person name="Golinska P."/>
        </authorList>
    </citation>
    <scope>NUCLEOTIDE SEQUENCE [LARGE SCALE GENOMIC DNA]</scope>
    <source>
        <strain evidence="2">OF3</strain>
    </source>
</reference>
<sequence>MVADLAKQIAATAPHLRIRAERRLEEFEQYAHLSALKSLAEDASPEVAAALTRLEQATYTVPELASLVDALEDTLAAADSRRRALVDLLGDESPLRLDVAVDRSGPSVPVDATDAPSHLIAGFSLKWSLRTDRLQDPRTQGAKMATMRRGRMPHFAAVTMEPRPYMLGRLGRGTGDLDCVYHLALSPLVEAVQAVFASNKDRIRQRDMFMRMVEQRRLRDYDDLVAYVATL</sequence>
<dbReference type="Proteomes" id="UP000525686">
    <property type="component" value="Unassembled WGS sequence"/>
</dbReference>
<dbReference type="GO" id="GO:0009307">
    <property type="term" value="P:DNA restriction-modification system"/>
    <property type="evidence" value="ECO:0007669"/>
    <property type="project" value="InterPro"/>
</dbReference>
<dbReference type="InterPro" id="IPR011335">
    <property type="entry name" value="Restrct_endonuc-II-like"/>
</dbReference>
<dbReference type="InterPro" id="IPR037083">
    <property type="entry name" value="NgoMIV_sf"/>
</dbReference>
<dbReference type="InterPro" id="IPR015105">
    <property type="entry name" value="NgoMIV"/>
</dbReference>
<dbReference type="Gene3D" id="3.40.50.10010">
    <property type="entry name" value="Type-2 restriction enzyme NgoMIV"/>
    <property type="match status" value="1"/>
</dbReference>
<dbReference type="AlphaFoldDB" id="A0A7W3WGJ2"/>
<organism evidence="1 2">
    <name type="scientific">Streptomyces alkaliterrae</name>
    <dbReference type="NCBI Taxonomy" id="2213162"/>
    <lineage>
        <taxon>Bacteria</taxon>
        <taxon>Bacillati</taxon>
        <taxon>Actinomycetota</taxon>
        <taxon>Actinomycetes</taxon>
        <taxon>Kitasatosporales</taxon>
        <taxon>Streptomycetaceae</taxon>
        <taxon>Streptomyces</taxon>
    </lineage>
</organism>
<dbReference type="SUPFAM" id="SSF52980">
    <property type="entry name" value="Restriction endonuclease-like"/>
    <property type="match status" value="1"/>
</dbReference>